<keyword evidence="2" id="KW-0677">Repeat</keyword>
<dbReference type="PATRIC" id="fig|272123.3.peg.3720"/>
<dbReference type="HOGENOM" id="CLU_308336_0_0_3"/>
<feature type="domain" description="Calx-beta" evidence="4">
    <location>
        <begin position="233"/>
        <end position="327"/>
    </location>
</feature>
<dbReference type="Gene3D" id="2.60.40.2030">
    <property type="match status" value="4"/>
</dbReference>
<keyword evidence="1" id="KW-0732">Signal</keyword>
<dbReference type="Pfam" id="PF03160">
    <property type="entry name" value="Calx-beta"/>
    <property type="match status" value="4"/>
</dbReference>
<dbReference type="PANTHER" id="PTHR46682:SF1">
    <property type="entry name" value="ADHESION G-PROTEIN COUPLED RECEPTOR V1"/>
    <property type="match status" value="1"/>
</dbReference>
<sequence length="1036" mass="109277">MIINGTANNDELYAQQGDEVFGFEGEDTLYAEGILGNNTLNGGEGNDFLSVVEGENNTLNGGNGNDRLFVVEGNNNTLNGDAGDDELYVIEGSFNTLKGGIGNDFLKTSSLTGNNTLEGGEGHDTLIGYLSSDRLFGDAGDDSLYAGKQGSQMTGGAGLDRFYFGNGSVPDVPAEVLDFTTSVDKVVIAGIPQVQNFEDIILVQDGNDTIVKALIDGSERSFGILKNVNKDTLTAEDFDFIVPVFSITGASAVEGNAITFTITRTGDILIDQTVTVSTSIGTASSSDFISKTQEFTFTQGETHKTFTVDTIQDALFEGNETFTVTLSNSTNGSVISSTNGTAQGTITNDDAAPVFAIASASALEGNAIAFTITRTGDAQASQSVTVSTSIATGDTASTSDFTTNTQTLTFAQGETQKTFTVQTNEDQLFEGNETFTVTLSNSTNGAVISSTNGTAQGTITNDDAVAVFAIASASALEGNAIAFTITRTGDAQASQSVTVSTSIATGDTASTSDFTTNTQTLTFAQGETQKTFTVQTNEDQLFEGNETFTVTLSNSTNGAVISSTNGTAQGTITNDDAVAVFAIASASALEGNAISFTITRTGDAQASQNITVSTSVATGDTASTSDFTAKTETLTFAVGETQKTFTVATTEDFRVEENETFTVNLSNATNSATISSTNGTAKGTINDDDISLAVITNNSIFNIKGTGNTVRLKATLIERNSSFVNELGVFIVDDADGRINGLAPGQQGYNEAALERAKSQGKSIFSAITNIPNGFNTVDLIRLLEFDSGNYLKFFLVKDGTIDSFRAGLTQTTNILFADSSTQIITQEEDSFTISWKESTTITEFNSLKVKIESTDESLTLGTALQGENQAELIDLTDITGLVKADFSVFREAAYNNEVYFYEIDNAQGQISGLQATSANRANYLQAAINNLIKDAETGETIKFAVSNQGQFTDSAMIAGGSILAPMIIINGTLSQLTDNNTSNDPQVYFPYLGVNSDGIDHIRLLADNTFGFEDLPNGGDFDYNDLIIKFDFNIV</sequence>
<reference evidence="6" key="1">
    <citation type="journal article" date="2013" name="Proc. Natl. Acad. Sci. U.S.A.">
        <title>Improving the coverage of the cyanobacterial phylum using diversity-driven genome sequencing.</title>
        <authorList>
            <person name="Shih P.M."/>
            <person name="Wu D."/>
            <person name="Latifi A."/>
            <person name="Axen S.D."/>
            <person name="Fewer D.P."/>
            <person name="Talla E."/>
            <person name="Calteau A."/>
            <person name="Cai F."/>
            <person name="Tandeau de Marsac N."/>
            <person name="Rippka R."/>
            <person name="Herdman M."/>
            <person name="Sivonen K."/>
            <person name="Coursin T."/>
            <person name="Laurent T."/>
            <person name="Goodwin L."/>
            <person name="Nolan M."/>
            <person name="Davenport K.W."/>
            <person name="Han C.S."/>
            <person name="Rubin E.M."/>
            <person name="Eisen J.A."/>
            <person name="Woyke T."/>
            <person name="Gugger M."/>
            <person name="Kerfeld C.A."/>
        </authorList>
    </citation>
    <scope>NUCLEOTIDE SEQUENCE [LARGE SCALE GENOMIC DNA]</scope>
    <source>
        <strain evidence="6">ATCC 27899 / PCC 7122</strain>
    </source>
</reference>
<dbReference type="Proteomes" id="UP000010474">
    <property type="component" value="Chromosome"/>
</dbReference>
<dbReference type="InterPro" id="IPR011049">
    <property type="entry name" value="Serralysin-like_metalloprot_C"/>
</dbReference>
<dbReference type="PRINTS" id="PR00313">
    <property type="entry name" value="CABNDNGRPT"/>
</dbReference>
<dbReference type="GO" id="GO:0016020">
    <property type="term" value="C:membrane"/>
    <property type="evidence" value="ECO:0007669"/>
    <property type="project" value="InterPro"/>
</dbReference>
<dbReference type="GO" id="GO:0005509">
    <property type="term" value="F:calcium ion binding"/>
    <property type="evidence" value="ECO:0007669"/>
    <property type="project" value="InterPro"/>
</dbReference>
<dbReference type="SUPFAM" id="SSF141072">
    <property type="entry name" value="CalX-like"/>
    <property type="match status" value="4"/>
</dbReference>
<feature type="domain" description="Calx-beta" evidence="4">
    <location>
        <begin position="342"/>
        <end position="440"/>
    </location>
</feature>
<dbReference type="InterPro" id="IPR025193">
    <property type="entry name" value="DUF4114"/>
</dbReference>
<name>K9ZKG4_ANACC</name>
<dbReference type="SUPFAM" id="SSF51120">
    <property type="entry name" value="beta-Roll"/>
    <property type="match status" value="2"/>
</dbReference>
<evidence type="ECO:0000256" key="3">
    <source>
        <dbReference type="ARBA" id="ARBA00022837"/>
    </source>
</evidence>
<dbReference type="SMART" id="SM00237">
    <property type="entry name" value="Calx_beta"/>
    <property type="match status" value="4"/>
</dbReference>
<dbReference type="RefSeq" id="WP_015215445.1">
    <property type="nucleotide sequence ID" value="NC_019771.1"/>
</dbReference>
<evidence type="ECO:0000259" key="4">
    <source>
        <dbReference type="SMART" id="SM00237"/>
    </source>
</evidence>
<dbReference type="PANTHER" id="PTHR46682">
    <property type="entry name" value="ADHESION G-PROTEIN COUPLED RECEPTOR V1"/>
    <property type="match status" value="1"/>
</dbReference>
<dbReference type="InterPro" id="IPR001343">
    <property type="entry name" value="Hemolysn_Ca-bd"/>
</dbReference>
<evidence type="ECO:0000313" key="5">
    <source>
        <dbReference type="EMBL" id="AFZ58820.1"/>
    </source>
</evidence>
<evidence type="ECO:0000256" key="1">
    <source>
        <dbReference type="ARBA" id="ARBA00022729"/>
    </source>
</evidence>
<dbReference type="STRING" id="272123.Anacy_3419"/>
<evidence type="ECO:0000256" key="2">
    <source>
        <dbReference type="ARBA" id="ARBA00022737"/>
    </source>
</evidence>
<gene>
    <name evidence="5" type="ordered locus">Anacy_3419</name>
</gene>
<dbReference type="eggNOG" id="COG2931">
    <property type="taxonomic scope" value="Bacteria"/>
</dbReference>
<proteinExistence type="predicted"/>
<dbReference type="Pfam" id="PF13448">
    <property type="entry name" value="DUF4114"/>
    <property type="match status" value="1"/>
</dbReference>
<dbReference type="InterPro" id="IPR026919">
    <property type="entry name" value="ADGRV1"/>
</dbReference>
<evidence type="ECO:0000313" key="6">
    <source>
        <dbReference type="Proteomes" id="UP000010474"/>
    </source>
</evidence>
<keyword evidence="6" id="KW-1185">Reference proteome</keyword>
<dbReference type="InterPro" id="IPR038081">
    <property type="entry name" value="CalX-like_sf"/>
</dbReference>
<keyword evidence="3" id="KW-0106">Calcium</keyword>
<organism evidence="5 6">
    <name type="scientific">Anabaena cylindrica (strain ATCC 27899 / PCC 7122)</name>
    <dbReference type="NCBI Taxonomy" id="272123"/>
    <lineage>
        <taxon>Bacteria</taxon>
        <taxon>Bacillati</taxon>
        <taxon>Cyanobacteriota</taxon>
        <taxon>Cyanophyceae</taxon>
        <taxon>Nostocales</taxon>
        <taxon>Nostocaceae</taxon>
        <taxon>Anabaena</taxon>
    </lineage>
</organism>
<dbReference type="InterPro" id="IPR003644">
    <property type="entry name" value="Calx_beta"/>
</dbReference>
<protein>
    <submittedName>
        <fullName evidence="5">Na-Ca exchanger/integrin-beta4</fullName>
    </submittedName>
</protein>
<accession>K9ZKG4</accession>
<dbReference type="Gene3D" id="2.150.10.10">
    <property type="entry name" value="Serralysin-like metalloprotease, C-terminal"/>
    <property type="match status" value="2"/>
</dbReference>
<dbReference type="EMBL" id="CP003659">
    <property type="protein sequence ID" value="AFZ58820.1"/>
    <property type="molecule type" value="Genomic_DNA"/>
</dbReference>
<dbReference type="Pfam" id="PF00353">
    <property type="entry name" value="HemolysinCabind"/>
    <property type="match status" value="3"/>
</dbReference>
<dbReference type="GO" id="GO:0004930">
    <property type="term" value="F:G protein-coupled receptor activity"/>
    <property type="evidence" value="ECO:0007669"/>
    <property type="project" value="InterPro"/>
</dbReference>
<dbReference type="KEGG" id="acy:Anacy_3419"/>
<feature type="domain" description="Calx-beta" evidence="4">
    <location>
        <begin position="455"/>
        <end position="553"/>
    </location>
</feature>
<feature type="domain" description="Calx-beta" evidence="4">
    <location>
        <begin position="568"/>
        <end position="666"/>
    </location>
</feature>
<dbReference type="AlphaFoldDB" id="K9ZKG4"/>